<dbReference type="InterPro" id="IPR030395">
    <property type="entry name" value="GP_PDE_dom"/>
</dbReference>
<dbReference type="AlphaFoldDB" id="A0A4V3A4I2"/>
<dbReference type="Proteomes" id="UP000295181">
    <property type="component" value="Unassembled WGS sequence"/>
</dbReference>
<feature type="transmembrane region" description="Helical" evidence="1">
    <location>
        <begin position="21"/>
        <end position="50"/>
    </location>
</feature>
<keyword evidence="1" id="KW-0812">Transmembrane</keyword>
<keyword evidence="1" id="KW-0472">Membrane</keyword>
<feature type="transmembrane region" description="Helical" evidence="1">
    <location>
        <begin position="597"/>
        <end position="619"/>
    </location>
</feature>
<dbReference type="PANTHER" id="PTHR46211">
    <property type="entry name" value="GLYCEROPHOSPHORYL DIESTER PHOSPHODIESTERASE"/>
    <property type="match status" value="1"/>
</dbReference>
<dbReference type="Gene3D" id="3.20.20.190">
    <property type="entry name" value="Phosphatidylinositol (PI) phosphodiesterase"/>
    <property type="match status" value="1"/>
</dbReference>
<dbReference type="CDD" id="cd08579">
    <property type="entry name" value="GDPD_memb_like"/>
    <property type="match status" value="1"/>
</dbReference>
<evidence type="ECO:0000313" key="4">
    <source>
        <dbReference type="Proteomes" id="UP000295181"/>
    </source>
</evidence>
<name>A0A4V3A4I2_LENBU</name>
<protein>
    <recommendedName>
        <fullName evidence="2">GP-PDE domain-containing protein</fullName>
    </recommendedName>
</protein>
<feature type="transmembrane region" description="Helical" evidence="1">
    <location>
        <begin position="219"/>
        <end position="244"/>
    </location>
</feature>
<feature type="transmembrane region" description="Helical" evidence="1">
    <location>
        <begin position="314"/>
        <end position="335"/>
    </location>
</feature>
<gene>
    <name evidence="3" type="ORF">C5L32_001639</name>
</gene>
<dbReference type="PANTHER" id="PTHR46211:SF8">
    <property type="entry name" value="PHOSPHODIESTERASE"/>
    <property type="match status" value="1"/>
</dbReference>
<keyword evidence="1" id="KW-1133">Transmembrane helix</keyword>
<proteinExistence type="predicted"/>
<dbReference type="GO" id="GO:0008081">
    <property type="term" value="F:phosphoric diester hydrolase activity"/>
    <property type="evidence" value="ECO:0007669"/>
    <property type="project" value="InterPro"/>
</dbReference>
<reference evidence="3 4" key="1">
    <citation type="journal article" date="2019" name="Appl. Microbiol. Biotechnol.">
        <title>Uncovering carbohydrate metabolism through a genotype-phenotype association study of 56 lactic acid bacteria genomes.</title>
        <authorList>
            <person name="Buron-Moles G."/>
            <person name="Chailyan A."/>
            <person name="Dolejs I."/>
            <person name="Forster J."/>
            <person name="Miks M.H."/>
        </authorList>
    </citation>
    <scope>NUCLEOTIDE SEQUENCE [LARGE SCALE GENOMIC DNA]</scope>
    <source>
        <strain evidence="3 4">ATCC 4005</strain>
    </source>
</reference>
<feature type="domain" description="GP-PDE" evidence="2">
    <location>
        <begin position="343"/>
        <end position="571"/>
    </location>
</feature>
<evidence type="ECO:0000256" key="1">
    <source>
        <dbReference type="SAM" id="Phobius"/>
    </source>
</evidence>
<dbReference type="InterPro" id="IPR017946">
    <property type="entry name" value="PLC-like_Pdiesterase_TIM-brl"/>
</dbReference>
<dbReference type="GO" id="GO:0006629">
    <property type="term" value="P:lipid metabolic process"/>
    <property type="evidence" value="ECO:0007669"/>
    <property type="project" value="InterPro"/>
</dbReference>
<feature type="transmembrane region" description="Helical" evidence="1">
    <location>
        <begin position="269"/>
        <end position="290"/>
    </location>
</feature>
<evidence type="ECO:0000259" key="2">
    <source>
        <dbReference type="PROSITE" id="PS51704"/>
    </source>
</evidence>
<organism evidence="3 4">
    <name type="scientific">Lentilactobacillus buchneri DSM 20057</name>
    <dbReference type="NCBI Taxonomy" id="1423728"/>
    <lineage>
        <taxon>Bacteria</taxon>
        <taxon>Bacillati</taxon>
        <taxon>Bacillota</taxon>
        <taxon>Bacilli</taxon>
        <taxon>Lactobacillales</taxon>
        <taxon>Lactobacillaceae</taxon>
        <taxon>Lentilactobacillus</taxon>
    </lineage>
</organism>
<feature type="transmembrane region" description="Helical" evidence="1">
    <location>
        <begin position="70"/>
        <end position="94"/>
    </location>
</feature>
<dbReference type="PROSITE" id="PS51704">
    <property type="entry name" value="GP_PDE"/>
    <property type="match status" value="1"/>
</dbReference>
<feature type="transmembrane region" description="Helical" evidence="1">
    <location>
        <begin position="167"/>
        <end position="185"/>
    </location>
</feature>
<accession>A0A4V3A4I2</accession>
<dbReference type="Pfam" id="PF03009">
    <property type="entry name" value="GDPD"/>
    <property type="match status" value="1"/>
</dbReference>
<sequence length="629" mass="72504">MKGNKLLQRSIRTFFQNWGAYVSLVIVINLLLGIVVVPIMQYMTGLILQVNRIPYLSYTNAVWLLTQRPLAVVELFILLLVIFAMVFWQFAFLLSGINNIALKQNLSLWGVFKIAIHDMRGLRLGSFLFFIGYFILVLPFSVAYLNSPLLSKATIPVFILDDLEKNPLIAILLTVLGVAVFYLGIRLIQVLPMMIIHHQKGLEAAKNSWQLTSHNTWQYLWRIFVLGIISFASTTLVSYLLYLFQTYLDAQSKVISFVGAVTNMGLLTVWQRIVASFSVVVFMLILLMVLDESKWHSTAAVVRLPRKRRIGRRVMGALLIGLFLVGDVAFNAVYLQGALLTKPITISHRGVDDGNGVQNTIPALNKTSKEKPDYVEMDLHETRDHQFVVMHDENLWNLAGVNKDPYQLTLSQMTKMKVHENGHTAHIASFNQYLRAAEHDHQKLLVEIKTTRHDSQNMLQLFIKRYENRLLRDHDRIHSLDYHVISGLKKQAPKLFVSYILPYNFSFPQTKANAYTMEETTLNETFVNEAHFHHQQVYAWTVDDEDDMTRMLFLNVDGIITDNLTELQSTINSTFDHPSYAQRLLIYSNELQDEEKVLQYLLLVIDFYLLLMTDFLFIIRIKKRTSPVR</sequence>
<comment type="caution">
    <text evidence="3">The sequence shown here is derived from an EMBL/GenBank/DDBJ whole genome shotgun (WGS) entry which is preliminary data.</text>
</comment>
<dbReference type="InterPro" id="IPR018476">
    <property type="entry name" value="GlyceroP-diester-Pdiesterase_M"/>
</dbReference>
<dbReference type="EMBL" id="PUFP01000002">
    <property type="protein sequence ID" value="TDG81546.1"/>
    <property type="molecule type" value="Genomic_DNA"/>
</dbReference>
<dbReference type="SUPFAM" id="SSF51695">
    <property type="entry name" value="PLC-like phosphodiesterases"/>
    <property type="match status" value="1"/>
</dbReference>
<dbReference type="Pfam" id="PF10110">
    <property type="entry name" value="GPDPase_memb"/>
    <property type="match status" value="1"/>
</dbReference>
<feature type="transmembrane region" description="Helical" evidence="1">
    <location>
        <begin position="127"/>
        <end position="147"/>
    </location>
</feature>
<evidence type="ECO:0000313" key="3">
    <source>
        <dbReference type="EMBL" id="TDG81546.1"/>
    </source>
</evidence>